<evidence type="ECO:0000256" key="1">
    <source>
        <dbReference type="PROSITE-ProRule" id="PRU00206"/>
    </source>
</evidence>
<keyword evidence="5" id="KW-1185">Reference proteome</keyword>
<comment type="caution">
    <text evidence="1">Lacks conserved residue(s) required for the propagation of feature annotation.</text>
</comment>
<feature type="disulfide bond" evidence="1">
    <location>
        <begin position="42"/>
        <end position="55"/>
    </location>
</feature>
<dbReference type="GO" id="GO:0042127">
    <property type="term" value="P:regulation of cell population proliferation"/>
    <property type="evidence" value="ECO:0007669"/>
    <property type="project" value="TreeGrafter"/>
</dbReference>
<dbReference type="Gene3D" id="2.10.50.10">
    <property type="entry name" value="Tumor Necrosis Factor Receptor, subunit A, domain 2"/>
    <property type="match status" value="1"/>
</dbReference>
<dbReference type="SUPFAM" id="SSF57586">
    <property type="entry name" value="TNF receptor-like"/>
    <property type="match status" value="1"/>
</dbReference>
<keyword evidence="1" id="KW-1015">Disulfide bond</keyword>
<evidence type="ECO:0000313" key="6">
    <source>
        <dbReference type="RefSeq" id="XP_054857409.1"/>
    </source>
</evidence>
<dbReference type="PANTHER" id="PTHR47139">
    <property type="entry name" value="TUMOR NECROSIS FACTOR RECEPTOR SUPERFAMILY MEMBER 9"/>
    <property type="match status" value="1"/>
</dbReference>
<dbReference type="AlphaFoldDB" id="A0AA97KMA1"/>
<evidence type="ECO:0000313" key="5">
    <source>
        <dbReference type="Proteomes" id="UP001190640"/>
    </source>
</evidence>
<dbReference type="PANTHER" id="PTHR47139:SF1">
    <property type="entry name" value="TUMOR NECROSIS FACTOR RECEPTOR SUPERFAMILY MEMBER 9"/>
    <property type="match status" value="1"/>
</dbReference>
<sequence length="223" mass="24427">MGGSAGLPLLWLLLLLLWSRRGLGASCPNDAYLGPNGKCFPCRTCEGEQEYEKKCSETENAVCKCIRCGECGIGEKRTEEGCQSCPQGTFNDQVNGECRQWTQCPSGKIMTPGTEKKDVVCMPEFKDPEPSPTAQGSDTTEGIVLTASIALITTSVLCLGFLLLFCIFFSLWARKKLSAIFMKQPLKQPAQEVEDCSCRYPEEEEGGGCNAADLKWELLEKIA</sequence>
<keyword evidence="2" id="KW-0812">Transmembrane</keyword>
<keyword evidence="3" id="KW-0732">Signal</keyword>
<reference evidence="6" key="1">
    <citation type="submission" date="2025-08" db="UniProtKB">
        <authorList>
            <consortium name="RefSeq"/>
        </authorList>
    </citation>
    <scope>IDENTIFICATION</scope>
    <source>
        <tissue evidence="6">Blood</tissue>
    </source>
</reference>
<dbReference type="GeneID" id="129344634"/>
<organism evidence="5 6">
    <name type="scientific">Eublepharis macularius</name>
    <name type="common">Leopard gecko</name>
    <name type="synonym">Cyrtodactylus macularius</name>
    <dbReference type="NCBI Taxonomy" id="481883"/>
    <lineage>
        <taxon>Eukaryota</taxon>
        <taxon>Metazoa</taxon>
        <taxon>Chordata</taxon>
        <taxon>Craniata</taxon>
        <taxon>Vertebrata</taxon>
        <taxon>Euteleostomi</taxon>
        <taxon>Lepidosauria</taxon>
        <taxon>Squamata</taxon>
        <taxon>Bifurcata</taxon>
        <taxon>Gekkota</taxon>
        <taxon>Eublepharidae</taxon>
        <taxon>Eublepharinae</taxon>
        <taxon>Eublepharis</taxon>
    </lineage>
</organism>
<dbReference type="GO" id="GO:0038023">
    <property type="term" value="F:signaling receptor activity"/>
    <property type="evidence" value="ECO:0007669"/>
    <property type="project" value="TreeGrafter"/>
</dbReference>
<evidence type="ECO:0000256" key="3">
    <source>
        <dbReference type="SAM" id="SignalP"/>
    </source>
</evidence>
<dbReference type="KEGG" id="emc:129344634"/>
<dbReference type="CTD" id="3604"/>
<feature type="disulfide bond" evidence="1">
    <location>
        <begin position="45"/>
        <end position="63"/>
    </location>
</feature>
<feature type="chain" id="PRO_5041694118" evidence="3">
    <location>
        <begin position="25"/>
        <end position="223"/>
    </location>
</feature>
<proteinExistence type="predicted"/>
<evidence type="ECO:0000259" key="4">
    <source>
        <dbReference type="PROSITE" id="PS50050"/>
    </source>
</evidence>
<dbReference type="InterPro" id="IPR001368">
    <property type="entry name" value="TNFR/NGFR_Cys_rich_reg"/>
</dbReference>
<feature type="transmembrane region" description="Helical" evidence="2">
    <location>
        <begin position="149"/>
        <end position="173"/>
    </location>
</feature>
<dbReference type="Pfam" id="PF00020">
    <property type="entry name" value="TNFR_c6"/>
    <property type="match status" value="2"/>
</dbReference>
<keyword evidence="2" id="KW-1133">Transmembrane helix</keyword>
<evidence type="ECO:0000256" key="2">
    <source>
        <dbReference type="SAM" id="Phobius"/>
    </source>
</evidence>
<dbReference type="SMART" id="SM00208">
    <property type="entry name" value="TNFR"/>
    <property type="match status" value="2"/>
</dbReference>
<dbReference type="PROSITE" id="PS00652">
    <property type="entry name" value="TNFR_NGFR_1"/>
    <property type="match status" value="1"/>
</dbReference>
<feature type="repeat" description="TNFR-Cys" evidence="1">
    <location>
        <begin position="26"/>
        <end position="63"/>
    </location>
</feature>
<gene>
    <name evidence="6" type="primary">TNFRSF9</name>
</gene>
<dbReference type="RefSeq" id="XP_054857409.1">
    <property type="nucleotide sequence ID" value="XM_055001434.1"/>
</dbReference>
<feature type="signal peptide" evidence="3">
    <location>
        <begin position="1"/>
        <end position="24"/>
    </location>
</feature>
<protein>
    <submittedName>
        <fullName evidence="6">Tumor necrosis factor receptor superfamily member 9</fullName>
    </submittedName>
</protein>
<keyword evidence="2" id="KW-0472">Membrane</keyword>
<feature type="domain" description="TNFR-Cys" evidence="4">
    <location>
        <begin position="26"/>
        <end position="63"/>
    </location>
</feature>
<name>A0AA97KMA1_EUBMA</name>
<keyword evidence="6" id="KW-0675">Receptor</keyword>
<dbReference type="Proteomes" id="UP001190640">
    <property type="component" value="Chromosome 17"/>
</dbReference>
<dbReference type="PROSITE" id="PS50050">
    <property type="entry name" value="TNFR_NGFR_2"/>
    <property type="match status" value="1"/>
</dbReference>
<accession>A0AA97KMA1</accession>